<protein>
    <submittedName>
        <fullName evidence="2">Putative membrane protein</fullName>
    </submittedName>
</protein>
<gene>
    <name evidence="2" type="ORF">OTSTA716_0190</name>
</gene>
<organism evidence="2 3">
    <name type="scientific">Orientia tsutsugamushi str. TA716</name>
    <dbReference type="NCBI Taxonomy" id="1359175"/>
    <lineage>
        <taxon>Bacteria</taxon>
        <taxon>Pseudomonadati</taxon>
        <taxon>Pseudomonadota</taxon>
        <taxon>Alphaproteobacteria</taxon>
        <taxon>Rickettsiales</taxon>
        <taxon>Rickettsiaceae</taxon>
        <taxon>Rickettsieae</taxon>
        <taxon>Orientia</taxon>
    </lineage>
</organism>
<reference evidence="2 3" key="1">
    <citation type="submission" date="2015-01" db="EMBL/GenBank/DDBJ databases">
        <title>Genome Sequencing of Rickettsiales.</title>
        <authorList>
            <person name="Daugherty S.C."/>
            <person name="Su Q."/>
            <person name="Abolude K."/>
            <person name="Beier-Sexton M."/>
            <person name="Carlyon J.A."/>
            <person name="Carter R."/>
            <person name="Day N.P."/>
            <person name="Dumler S.J."/>
            <person name="Dyachenko V."/>
            <person name="Godinez A."/>
            <person name="Kurtti T.J."/>
            <person name="Lichay M."/>
            <person name="Mullins K.E."/>
            <person name="Ott S."/>
            <person name="Pappas-Brown V."/>
            <person name="Paris D.H."/>
            <person name="Patel P."/>
            <person name="Richards A.L."/>
            <person name="Sadzewicz L."/>
            <person name="Sears K."/>
            <person name="Seidman D."/>
            <person name="Sengamalay N."/>
            <person name="Stenos J."/>
            <person name="Tallon L.J."/>
            <person name="Vincent G."/>
            <person name="Fraser C.M."/>
            <person name="Munderloh U."/>
            <person name="Dunning-Hotopp J.C."/>
        </authorList>
    </citation>
    <scope>NUCLEOTIDE SEQUENCE [LARGE SCALE GENOMIC DNA]</scope>
    <source>
        <strain evidence="2 3">TA716</strain>
    </source>
</reference>
<sequence length="69" mass="7983">MQQCFLTLTVLILLIIMTTVFNPLVFIVNYFFIPMVGSCIISIIARIFGFFFRKKLDSLYAKTNIKKAI</sequence>
<comment type="caution">
    <text evidence="2">The sequence shown here is derived from an EMBL/GenBank/DDBJ whole genome shotgun (WGS) entry which is preliminary data.</text>
</comment>
<evidence type="ECO:0000256" key="1">
    <source>
        <dbReference type="SAM" id="Phobius"/>
    </source>
</evidence>
<keyword evidence="1" id="KW-1133">Transmembrane helix</keyword>
<proteinExistence type="predicted"/>
<feature type="transmembrane region" description="Helical" evidence="1">
    <location>
        <begin position="31"/>
        <end position="52"/>
    </location>
</feature>
<dbReference type="EMBL" id="LAOA01000003">
    <property type="protein sequence ID" value="KJV77514.1"/>
    <property type="molecule type" value="Genomic_DNA"/>
</dbReference>
<name>A0A0F3PE35_ORITS</name>
<keyword evidence="1" id="KW-0812">Transmembrane</keyword>
<dbReference type="PATRIC" id="fig|1359175.3.peg.1818"/>
<evidence type="ECO:0000313" key="2">
    <source>
        <dbReference type="EMBL" id="KJV77514.1"/>
    </source>
</evidence>
<dbReference type="Proteomes" id="UP000033671">
    <property type="component" value="Unassembled WGS sequence"/>
</dbReference>
<accession>A0A0F3PE35</accession>
<dbReference type="AlphaFoldDB" id="A0A0F3PE35"/>
<evidence type="ECO:0000313" key="3">
    <source>
        <dbReference type="Proteomes" id="UP000033671"/>
    </source>
</evidence>
<keyword evidence="1" id="KW-0472">Membrane</keyword>